<evidence type="ECO:0000256" key="5">
    <source>
        <dbReference type="ARBA" id="ARBA00022741"/>
    </source>
</evidence>
<dbReference type="OrthoDB" id="9810236at2"/>
<evidence type="ECO:0000256" key="10">
    <source>
        <dbReference type="ARBA" id="ARBA00038437"/>
    </source>
</evidence>
<accession>A0A549YEH9</accession>
<keyword evidence="7" id="KW-0347">Helicase</keyword>
<proteinExistence type="inferred from homology"/>
<evidence type="ECO:0000256" key="4">
    <source>
        <dbReference type="ARBA" id="ARBA00022723"/>
    </source>
</evidence>
<feature type="domain" description="Helicase ATP-binding" evidence="11">
    <location>
        <begin position="261"/>
        <end position="437"/>
    </location>
</feature>
<sequence length="766" mass="89381">MKVTQFSGTNNLLPTGISRWPIKIEVIRLLIAKTRPEMETLKEHTDELLSRFTVLKNAYYEKIPYEKVWDLLYKAAQYHDLGKVNNDFQTKMHKALKTDEAVSVSEFGHVPHNYLSPFFLPVSDWDLSKEERRILIQAIAFHHERNTQPNVSFLTEVYENEIIYHFPKIVSEMNIKVPDKNQKKFKITNPLKPKDRITEVKDNKETYNLYILIKGLLHRLDHAASAHVPIEVDTDVNIAELTHNYMQENFGSNALRPLQEFTYKNQNKNLIVVAQTGMGKTEAALLWAGEDKTFFTLPIRVSLNALYDRVRNNMNYKNVGLLHGTSASHLDENGDEDWEIIYDQSRNFANKLLFTTIDQILKFPFKFKGYEKYFATMAFSKVIIDEIQAYNPWIVAVLLKAIEMIHEIGGKFMIMTATMPQIYLDELADRGILDNNAITEEFVDESFIRHKISLQQTAIKDDTGRITEMATEQKVLVIVNTVDRAIELYEQLKGENVHLLHSRFIQRDRALLEDEIKRFAEEEENGIWITTQLVEASIDIDFDVLFTELSTIDSLLQRFGRCYRKRELDHDNPNVYIYTEDVSGTKIYDKDIVNITEKYLQSFNYKAISEKEKVELVRKIYSKEELQRSAFYAEFQRAVHKLNYLEDYQYTNDEAQEILRDIQSVTVIPRTIYDNILDLFEALETEKDSSERTKLRREIDKFTVSIPAYKHKQERTPIDFYQTGKDGQKYNILPDVEVLDVDYDFEPDTLAGIGLGEKTEMGIMLD</sequence>
<keyword evidence="9" id="KW-0051">Antiviral defense</keyword>
<dbReference type="PROSITE" id="PS51643">
    <property type="entry name" value="HD_CAS3"/>
    <property type="match status" value="1"/>
</dbReference>
<evidence type="ECO:0000259" key="11">
    <source>
        <dbReference type="PROSITE" id="PS51192"/>
    </source>
</evidence>
<dbReference type="GO" id="GO:0003676">
    <property type="term" value="F:nucleic acid binding"/>
    <property type="evidence" value="ECO:0007669"/>
    <property type="project" value="InterPro"/>
</dbReference>
<evidence type="ECO:0000256" key="8">
    <source>
        <dbReference type="ARBA" id="ARBA00022840"/>
    </source>
</evidence>
<evidence type="ECO:0000259" key="12">
    <source>
        <dbReference type="PROSITE" id="PS51643"/>
    </source>
</evidence>
<evidence type="ECO:0000256" key="2">
    <source>
        <dbReference type="ARBA" id="ARBA00009046"/>
    </source>
</evidence>
<keyword evidence="6" id="KW-0378">Hydrolase</keyword>
<name>A0A549YEH9_9BACI</name>
<dbReference type="GO" id="GO:0004518">
    <property type="term" value="F:nuclease activity"/>
    <property type="evidence" value="ECO:0007669"/>
    <property type="project" value="UniProtKB-KW"/>
</dbReference>
<evidence type="ECO:0000256" key="1">
    <source>
        <dbReference type="ARBA" id="ARBA00006847"/>
    </source>
</evidence>
<dbReference type="InterPro" id="IPR014001">
    <property type="entry name" value="Helicase_ATP-bd"/>
</dbReference>
<keyword evidence="8" id="KW-0067">ATP-binding</keyword>
<dbReference type="InterPro" id="IPR027417">
    <property type="entry name" value="P-loop_NTPase"/>
</dbReference>
<comment type="similarity">
    <text evidence="10">Belongs to the DEAD box helicase family.</text>
</comment>
<evidence type="ECO:0000256" key="7">
    <source>
        <dbReference type="ARBA" id="ARBA00022806"/>
    </source>
</evidence>
<dbReference type="Pfam" id="PF22590">
    <property type="entry name" value="Cas3-like_C_2"/>
    <property type="match status" value="1"/>
</dbReference>
<comment type="caution">
    <text evidence="14">The sequence shown here is derived from an EMBL/GenBank/DDBJ whole genome shotgun (WGS) entry which is preliminary data.</text>
</comment>
<keyword evidence="3" id="KW-0540">Nuclease</keyword>
<dbReference type="Proteomes" id="UP000306980">
    <property type="component" value="Unassembled WGS sequence"/>
</dbReference>
<evidence type="ECO:0000313" key="16">
    <source>
        <dbReference type="Proteomes" id="UP000319280"/>
    </source>
</evidence>
<dbReference type="GO" id="GO:0005829">
    <property type="term" value="C:cytosol"/>
    <property type="evidence" value="ECO:0007669"/>
    <property type="project" value="TreeGrafter"/>
</dbReference>
<dbReference type="InterPro" id="IPR001650">
    <property type="entry name" value="Helicase_C-like"/>
</dbReference>
<dbReference type="InterPro" id="IPR006483">
    <property type="entry name" value="CRISPR-assoc_Cas3_HD"/>
</dbReference>
<dbReference type="InterPro" id="IPR006474">
    <property type="entry name" value="Helicase_Cas3_CRISPR-ass_core"/>
</dbReference>
<dbReference type="InterPro" id="IPR050079">
    <property type="entry name" value="DEAD_box_RNA_helicase"/>
</dbReference>
<dbReference type="EMBL" id="VJMZ01000001">
    <property type="protein sequence ID" value="TRM10257.1"/>
    <property type="molecule type" value="Genomic_DNA"/>
</dbReference>
<dbReference type="SUPFAM" id="SSF52540">
    <property type="entry name" value="P-loop containing nucleoside triphosphate hydrolases"/>
    <property type="match status" value="1"/>
</dbReference>
<dbReference type="InterPro" id="IPR011545">
    <property type="entry name" value="DEAD/DEAH_box_helicase_dom"/>
</dbReference>
<organism evidence="14 16">
    <name type="scientific">Lentibacillus cibarius</name>
    <dbReference type="NCBI Taxonomy" id="2583219"/>
    <lineage>
        <taxon>Bacteria</taxon>
        <taxon>Bacillati</taxon>
        <taxon>Bacillota</taxon>
        <taxon>Bacilli</taxon>
        <taxon>Bacillales</taxon>
        <taxon>Bacillaceae</taxon>
        <taxon>Lentibacillus</taxon>
    </lineage>
</organism>
<reference evidence="14 16" key="2">
    <citation type="submission" date="2019-07" db="EMBL/GenBank/DDBJ databases">
        <title>Genomic analysis of Lentibacillus sp. NKC851-2.</title>
        <authorList>
            <person name="Oh Y.J."/>
        </authorList>
    </citation>
    <scope>NUCLEOTIDE SEQUENCE [LARGE SCALE GENOMIC DNA]</scope>
    <source>
        <strain evidence="14 16">NKC851-2</strain>
    </source>
</reference>
<keyword evidence="5" id="KW-0547">Nucleotide-binding</keyword>
<dbReference type="Gene3D" id="3.40.50.300">
    <property type="entry name" value="P-loop containing nucleotide triphosphate hydrolases"/>
    <property type="match status" value="2"/>
</dbReference>
<accession>A0A5S3QHQ3</accession>
<comment type="similarity">
    <text evidence="1">In the N-terminal section; belongs to the CRISPR-associated nuclease Cas3-HD family.</text>
</comment>
<dbReference type="PROSITE" id="PS51192">
    <property type="entry name" value="HELICASE_ATP_BIND_1"/>
    <property type="match status" value="1"/>
</dbReference>
<feature type="domain" description="HD Cas3-type" evidence="12">
    <location>
        <begin position="34"/>
        <end position="223"/>
    </location>
</feature>
<gene>
    <name evidence="14" type="primary">cas3</name>
    <name evidence="13" type="ORF">FFL34_04090</name>
    <name evidence="14" type="ORF">FH966_00175</name>
</gene>
<dbReference type="GO" id="GO:0046872">
    <property type="term" value="F:metal ion binding"/>
    <property type="evidence" value="ECO:0007669"/>
    <property type="project" value="UniProtKB-KW"/>
</dbReference>
<dbReference type="InterPro" id="IPR038257">
    <property type="entry name" value="CRISPR-assoc_Cas3_HD_sf"/>
</dbReference>
<dbReference type="EMBL" id="VCIA01000001">
    <property type="protein sequence ID" value="TMN21378.1"/>
    <property type="molecule type" value="Genomic_DNA"/>
</dbReference>
<evidence type="ECO:0000313" key="15">
    <source>
        <dbReference type="Proteomes" id="UP000306980"/>
    </source>
</evidence>
<evidence type="ECO:0000256" key="3">
    <source>
        <dbReference type="ARBA" id="ARBA00022722"/>
    </source>
</evidence>
<evidence type="ECO:0000313" key="13">
    <source>
        <dbReference type="EMBL" id="TMN21378.1"/>
    </source>
</evidence>
<protein>
    <submittedName>
        <fullName evidence="14">CRISPR-associated helicase Cas3</fullName>
    </submittedName>
</protein>
<dbReference type="PANTHER" id="PTHR47959">
    <property type="entry name" value="ATP-DEPENDENT RNA HELICASE RHLE-RELATED"/>
    <property type="match status" value="1"/>
</dbReference>
<dbReference type="Gene3D" id="1.10.3210.30">
    <property type="match status" value="1"/>
</dbReference>
<dbReference type="NCBIfam" id="TIGR01596">
    <property type="entry name" value="cas3_HD"/>
    <property type="match status" value="1"/>
</dbReference>
<dbReference type="GO" id="GO:0003724">
    <property type="term" value="F:RNA helicase activity"/>
    <property type="evidence" value="ECO:0007669"/>
    <property type="project" value="TreeGrafter"/>
</dbReference>
<dbReference type="GO" id="GO:0016787">
    <property type="term" value="F:hydrolase activity"/>
    <property type="evidence" value="ECO:0007669"/>
    <property type="project" value="UniProtKB-KW"/>
</dbReference>
<evidence type="ECO:0000313" key="14">
    <source>
        <dbReference type="EMBL" id="TRM10257.1"/>
    </source>
</evidence>
<dbReference type="CDD" id="cd09641">
    <property type="entry name" value="Cas3''_I"/>
    <property type="match status" value="1"/>
</dbReference>
<dbReference type="NCBIfam" id="TIGR01587">
    <property type="entry name" value="cas3_core"/>
    <property type="match status" value="1"/>
</dbReference>
<evidence type="ECO:0000256" key="6">
    <source>
        <dbReference type="ARBA" id="ARBA00022801"/>
    </source>
</evidence>
<comment type="similarity">
    <text evidence="2">In the central section; belongs to the CRISPR-associated helicase Cas3 family.</text>
</comment>
<dbReference type="PANTHER" id="PTHR47959:SF16">
    <property type="entry name" value="CRISPR-ASSOCIATED NUCLEASE_HELICASE CAS3-RELATED"/>
    <property type="match status" value="1"/>
</dbReference>
<keyword evidence="4" id="KW-0479">Metal-binding</keyword>
<dbReference type="Proteomes" id="UP000319280">
    <property type="component" value="Unassembled WGS sequence"/>
</dbReference>
<dbReference type="GO" id="GO:0051607">
    <property type="term" value="P:defense response to virus"/>
    <property type="evidence" value="ECO:0007669"/>
    <property type="project" value="UniProtKB-KW"/>
</dbReference>
<dbReference type="SMART" id="SM00490">
    <property type="entry name" value="HELICc"/>
    <property type="match status" value="1"/>
</dbReference>
<dbReference type="Pfam" id="PF18019">
    <property type="entry name" value="Cas3_HD"/>
    <property type="match status" value="1"/>
</dbReference>
<reference evidence="13 15" key="1">
    <citation type="submission" date="2019-05" db="EMBL/GenBank/DDBJ databases">
        <title>Genomic analysis of Lentibacillus sp. NKC220-2.</title>
        <authorList>
            <person name="Oh Y.J."/>
        </authorList>
    </citation>
    <scope>NUCLEOTIDE SEQUENCE [LARGE SCALE GENOMIC DNA]</scope>
    <source>
        <strain evidence="13 15">NKC220-2</strain>
    </source>
</reference>
<dbReference type="AlphaFoldDB" id="A0A549YEH9"/>
<dbReference type="GO" id="GO:0005524">
    <property type="term" value="F:ATP binding"/>
    <property type="evidence" value="ECO:0007669"/>
    <property type="project" value="UniProtKB-KW"/>
</dbReference>
<evidence type="ECO:0000256" key="9">
    <source>
        <dbReference type="ARBA" id="ARBA00023118"/>
    </source>
</evidence>
<dbReference type="SMART" id="SM00487">
    <property type="entry name" value="DEXDc"/>
    <property type="match status" value="1"/>
</dbReference>
<keyword evidence="16" id="KW-1185">Reference proteome</keyword>
<dbReference type="Pfam" id="PF00270">
    <property type="entry name" value="DEAD"/>
    <property type="match status" value="1"/>
</dbReference>
<dbReference type="InterPro" id="IPR054712">
    <property type="entry name" value="Cas3-like_dom"/>
</dbReference>